<sequence length="263" mass="29907">MLFGPLISWPFLLLVFVLPLVGAAVAIGLLVQAWYFHRHGEGGWGNFFNWKTQISTVFVLLVMVWVGFMVYKVAQFKREFTIENWQRSSRAQFVLDRDFQYGEFKVPKGTLVNRRDVFDNGEPQRALGLRGLDALQFPAPVQLAGLWVSALEMTPGRMRLAADQRISPVYHPDPESGDWVLDKSRAFIDCKAGENVWFNAPLIDYDIQAEFLIGEPDGAAARFKPSQWQFTRCESDWVPMEIKPAFAEPMPAGGSRQVFTVQD</sequence>
<evidence type="ECO:0000256" key="1">
    <source>
        <dbReference type="SAM" id="Phobius"/>
    </source>
</evidence>
<keyword evidence="3" id="KW-1185">Reference proteome</keyword>
<keyword evidence="1" id="KW-1133">Transmembrane helix</keyword>
<reference evidence="2 3" key="1">
    <citation type="submission" date="2015-05" db="EMBL/GenBank/DDBJ databases">
        <title>Genome sequencing and analysis of members of genus Stenotrophomonas.</title>
        <authorList>
            <person name="Patil P.P."/>
            <person name="Midha S."/>
            <person name="Patil P.B."/>
        </authorList>
    </citation>
    <scope>NUCLEOTIDE SEQUENCE [LARGE SCALE GENOMIC DNA]</scope>
    <source>
        <strain evidence="2 3">DSM 18941</strain>
    </source>
</reference>
<accession>A0A0R0D379</accession>
<name>A0A0R0D379_9GAMM</name>
<keyword evidence="1" id="KW-0812">Transmembrane</keyword>
<comment type="caution">
    <text evidence="2">The sequence shown here is derived from an EMBL/GenBank/DDBJ whole genome shotgun (WGS) entry which is preliminary data.</text>
</comment>
<dbReference type="PATRIC" id="fig|405446.3.peg.2587"/>
<evidence type="ECO:0000313" key="3">
    <source>
        <dbReference type="Proteomes" id="UP000051863"/>
    </source>
</evidence>
<feature type="transmembrane region" description="Helical" evidence="1">
    <location>
        <begin position="12"/>
        <end position="34"/>
    </location>
</feature>
<keyword evidence="1" id="KW-0472">Membrane</keyword>
<proteinExistence type="predicted"/>
<organism evidence="2 3">
    <name type="scientific">Stenotrophomonas terrae</name>
    <dbReference type="NCBI Taxonomy" id="405446"/>
    <lineage>
        <taxon>Bacteria</taxon>
        <taxon>Pseudomonadati</taxon>
        <taxon>Pseudomonadota</taxon>
        <taxon>Gammaproteobacteria</taxon>
        <taxon>Lysobacterales</taxon>
        <taxon>Lysobacteraceae</taxon>
        <taxon>Stenotrophomonas</taxon>
    </lineage>
</organism>
<protein>
    <submittedName>
        <fullName evidence="2">Uncharacterized protein</fullName>
    </submittedName>
</protein>
<feature type="transmembrane region" description="Helical" evidence="1">
    <location>
        <begin position="54"/>
        <end position="74"/>
    </location>
</feature>
<dbReference type="AlphaFoldDB" id="A0A0R0D379"/>
<dbReference type="Proteomes" id="UP000051863">
    <property type="component" value="Unassembled WGS sequence"/>
</dbReference>
<dbReference type="RefSeq" id="WP_057626495.1">
    <property type="nucleotide sequence ID" value="NZ_LDJJ01000005.1"/>
</dbReference>
<dbReference type="OrthoDB" id="9019357at2"/>
<evidence type="ECO:0000313" key="2">
    <source>
        <dbReference type="EMBL" id="KRG72401.1"/>
    </source>
</evidence>
<gene>
    <name evidence="2" type="ORF">ABB27_01725</name>
</gene>
<dbReference type="EMBL" id="LDJJ01000005">
    <property type="protein sequence ID" value="KRG72401.1"/>
    <property type="molecule type" value="Genomic_DNA"/>
</dbReference>